<dbReference type="EMBL" id="CP001649">
    <property type="protein sequence ID" value="ACS79449.1"/>
    <property type="molecule type" value="Genomic_DNA"/>
</dbReference>
<accession>C6BRK9</accession>
<proteinExistence type="predicted"/>
<dbReference type="HOGENOM" id="CLU_672178_0_0_7"/>
<dbReference type="STRING" id="526222.Desal_1387"/>
<gene>
    <name evidence="1" type="ordered locus">Desal_1387</name>
</gene>
<dbReference type="OrthoDB" id="5429738at2"/>
<dbReference type="AlphaFoldDB" id="C6BRK9"/>
<dbReference type="eggNOG" id="ENOG502ZA9X">
    <property type="taxonomic scope" value="Bacteria"/>
</dbReference>
<dbReference type="Proteomes" id="UP000002601">
    <property type="component" value="Chromosome"/>
</dbReference>
<dbReference type="RefSeq" id="WP_015851267.1">
    <property type="nucleotide sequence ID" value="NC_012881.1"/>
</dbReference>
<evidence type="ECO:0000313" key="2">
    <source>
        <dbReference type="Proteomes" id="UP000002601"/>
    </source>
</evidence>
<dbReference type="KEGG" id="dsa:Desal_1387"/>
<evidence type="ECO:0000313" key="1">
    <source>
        <dbReference type="EMBL" id="ACS79449.1"/>
    </source>
</evidence>
<reference evidence="1 2" key="1">
    <citation type="submission" date="2009-06" db="EMBL/GenBank/DDBJ databases">
        <title>Complete sequence of Desulfovibrio salexigens DSM 2638.</title>
        <authorList>
            <consortium name="US DOE Joint Genome Institute"/>
            <person name="Lucas S."/>
            <person name="Copeland A."/>
            <person name="Lapidus A."/>
            <person name="Glavina del Rio T."/>
            <person name="Tice H."/>
            <person name="Bruce D."/>
            <person name="Goodwin L."/>
            <person name="Pitluck S."/>
            <person name="Munk A.C."/>
            <person name="Brettin T."/>
            <person name="Detter J.C."/>
            <person name="Han C."/>
            <person name="Tapia R."/>
            <person name="Larimer F."/>
            <person name="Land M."/>
            <person name="Hauser L."/>
            <person name="Kyrpides N."/>
            <person name="Anderson I."/>
            <person name="Wall J.D."/>
            <person name="Arkin A.P."/>
            <person name="Dehal P."/>
            <person name="Chivian D."/>
            <person name="Giles B."/>
            <person name="Hazen T.C."/>
        </authorList>
    </citation>
    <scope>NUCLEOTIDE SEQUENCE [LARGE SCALE GENOMIC DNA]</scope>
    <source>
        <strain evidence="2">ATCC 14822 / DSM 2638 / NCIMB 8403 / VKM B-1763</strain>
    </source>
</reference>
<name>C6BRK9_MARSD</name>
<sequence length="409" mass="43711">MQITPNPEGKSILGISGHAGVGHVHSHCGFVQDDSAGFATAIEIIKKAYPADTTIAEVNVNIFSGEVTVTTKDGGTGKATARRGFTPHEAKLLAAAKNLDATYSQSCAFQVFGRIYGQGVLEGPVAFQSACCLAVMDTFEKKFPGSFIRGNEDMPNKIGGCIGTRLLINETPVSILALVNANEGGLGPDEDLEGNIALGDKGRAMKDLDLDRLPTIILESKAYVPSICEGVDHDRMWVRINAESDNQYVYEALLSGIEAAGLPHLSSDTAYPRHTGELKGAVQALGRRITEIGNNFTSAETSAEKVKLISELALLVSQDAGGVTFMSAHMHDQVGGGGIMPGTSAVLSMVVSEDYIKEWKIPAFTTVDSAKYMDVIINALPRLAANAEKAQTQLEERFSFNEAEHEFLF</sequence>
<organism evidence="1 2">
    <name type="scientific">Maridesulfovibrio salexigens (strain ATCC 14822 / DSM 2638 / NCIMB 8403 / VKM B-1763)</name>
    <name type="common">Desulfovibrio salexigens</name>
    <dbReference type="NCBI Taxonomy" id="526222"/>
    <lineage>
        <taxon>Bacteria</taxon>
        <taxon>Pseudomonadati</taxon>
        <taxon>Thermodesulfobacteriota</taxon>
        <taxon>Desulfovibrionia</taxon>
        <taxon>Desulfovibrionales</taxon>
        <taxon>Desulfovibrionaceae</taxon>
        <taxon>Maridesulfovibrio</taxon>
    </lineage>
</organism>
<protein>
    <submittedName>
        <fullName evidence="1">Uncharacterized protein</fullName>
    </submittedName>
</protein>
<keyword evidence="2" id="KW-1185">Reference proteome</keyword>